<keyword evidence="16" id="KW-0325">Glycoprotein</keyword>
<dbReference type="GO" id="GO:0051707">
    <property type="term" value="P:response to other organism"/>
    <property type="evidence" value="ECO:0007669"/>
    <property type="project" value="UniProtKB-ARBA"/>
</dbReference>
<evidence type="ECO:0000256" key="6">
    <source>
        <dbReference type="ARBA" id="ARBA00022679"/>
    </source>
</evidence>
<evidence type="ECO:0000256" key="14">
    <source>
        <dbReference type="ARBA" id="ARBA00023136"/>
    </source>
</evidence>
<dbReference type="Pfam" id="PF13855">
    <property type="entry name" value="LRR_8"/>
    <property type="match status" value="2"/>
</dbReference>
<dbReference type="InterPro" id="IPR011009">
    <property type="entry name" value="Kinase-like_dom_sf"/>
</dbReference>
<dbReference type="PROSITE" id="PS50011">
    <property type="entry name" value="PROTEIN_KINASE_DOM"/>
    <property type="match status" value="1"/>
</dbReference>
<keyword evidence="4" id="KW-0597">Phosphoprotein</keyword>
<dbReference type="PANTHER" id="PTHR48005:SF16">
    <property type="entry name" value="MDIS1-INTERACTING RECEPTOR LIKE KINASE 2-LIKE ISOFORM X1"/>
    <property type="match status" value="1"/>
</dbReference>
<dbReference type="Pfam" id="PF00560">
    <property type="entry name" value="LRR_1"/>
    <property type="match status" value="2"/>
</dbReference>
<dbReference type="PROSITE" id="PS51450">
    <property type="entry name" value="LRR"/>
    <property type="match status" value="2"/>
</dbReference>
<evidence type="ECO:0000256" key="1">
    <source>
        <dbReference type="ARBA" id="ARBA00004479"/>
    </source>
</evidence>
<keyword evidence="10 19" id="KW-0547">Nucleotide-binding</keyword>
<dbReference type="FunFam" id="3.80.10.10:FF:000233">
    <property type="entry name" value="Leucine-rich repeat receptor-like protein kinase TDR"/>
    <property type="match status" value="1"/>
</dbReference>
<keyword evidence="15" id="KW-0675">Receptor</keyword>
<evidence type="ECO:0000313" key="23">
    <source>
        <dbReference type="EMBL" id="CAK9162888.1"/>
    </source>
</evidence>
<comment type="caution">
    <text evidence="23">The sequence shown here is derived from an EMBL/GenBank/DDBJ whole genome shotgun (WGS) entry which is preliminary data.</text>
</comment>
<keyword evidence="13 21" id="KW-1133">Transmembrane helix</keyword>
<keyword evidence="14 21" id="KW-0472">Membrane</keyword>
<gene>
    <name evidence="23" type="ORF">ILEXP_LOCUS31849</name>
</gene>
<evidence type="ECO:0000256" key="2">
    <source>
        <dbReference type="ARBA" id="ARBA00012513"/>
    </source>
</evidence>
<dbReference type="InterPro" id="IPR055414">
    <property type="entry name" value="LRR_R13L4/SHOC2-like"/>
</dbReference>
<proteinExistence type="predicted"/>
<keyword evidence="5" id="KW-0433">Leucine-rich repeat</keyword>
<dbReference type="InterPro" id="IPR051420">
    <property type="entry name" value="Ser_Thr_Kinases_DiverseReg"/>
</dbReference>
<evidence type="ECO:0000256" key="3">
    <source>
        <dbReference type="ARBA" id="ARBA00022527"/>
    </source>
</evidence>
<name>A0ABC8T0B6_9AQUA</name>
<dbReference type="GO" id="GO:0009791">
    <property type="term" value="P:post-embryonic development"/>
    <property type="evidence" value="ECO:0007669"/>
    <property type="project" value="UniProtKB-ARBA"/>
</dbReference>
<keyword evidence="8" id="KW-0732">Signal</keyword>
<organism evidence="23 24">
    <name type="scientific">Ilex paraguariensis</name>
    <name type="common">yerba mate</name>
    <dbReference type="NCBI Taxonomy" id="185542"/>
    <lineage>
        <taxon>Eukaryota</taxon>
        <taxon>Viridiplantae</taxon>
        <taxon>Streptophyta</taxon>
        <taxon>Embryophyta</taxon>
        <taxon>Tracheophyta</taxon>
        <taxon>Spermatophyta</taxon>
        <taxon>Magnoliopsida</taxon>
        <taxon>eudicotyledons</taxon>
        <taxon>Gunneridae</taxon>
        <taxon>Pentapetalae</taxon>
        <taxon>asterids</taxon>
        <taxon>campanulids</taxon>
        <taxon>Aquifoliales</taxon>
        <taxon>Aquifoliaceae</taxon>
        <taxon>Ilex</taxon>
    </lineage>
</organism>
<dbReference type="InterPro" id="IPR001611">
    <property type="entry name" value="Leu-rich_rpt"/>
</dbReference>
<dbReference type="SUPFAM" id="SSF56112">
    <property type="entry name" value="Protein kinase-like (PK-like)"/>
    <property type="match status" value="1"/>
</dbReference>
<dbReference type="InterPro" id="IPR003591">
    <property type="entry name" value="Leu-rich_rpt_typical-subtyp"/>
</dbReference>
<feature type="transmembrane region" description="Helical" evidence="21">
    <location>
        <begin position="532"/>
        <end position="553"/>
    </location>
</feature>
<dbReference type="GO" id="GO:0016020">
    <property type="term" value="C:membrane"/>
    <property type="evidence" value="ECO:0007669"/>
    <property type="project" value="UniProtKB-SubCell"/>
</dbReference>
<keyword evidence="11" id="KW-0418">Kinase</keyword>
<dbReference type="FunFam" id="3.80.10.10:FF:000400">
    <property type="entry name" value="Nuclear pore complex protein NUP107"/>
    <property type="match status" value="1"/>
</dbReference>
<evidence type="ECO:0000256" key="11">
    <source>
        <dbReference type="ARBA" id="ARBA00022777"/>
    </source>
</evidence>
<dbReference type="SUPFAM" id="SSF52058">
    <property type="entry name" value="L domain-like"/>
    <property type="match status" value="2"/>
</dbReference>
<evidence type="ECO:0000313" key="24">
    <source>
        <dbReference type="Proteomes" id="UP001642360"/>
    </source>
</evidence>
<dbReference type="FunFam" id="1.10.510.10:FF:000445">
    <property type="entry name" value="MDIS1-interacting receptor like kinase 2"/>
    <property type="match status" value="1"/>
</dbReference>
<dbReference type="GO" id="GO:0005524">
    <property type="term" value="F:ATP binding"/>
    <property type="evidence" value="ECO:0007669"/>
    <property type="project" value="UniProtKB-UniRule"/>
</dbReference>
<evidence type="ECO:0000256" key="5">
    <source>
        <dbReference type="ARBA" id="ARBA00022614"/>
    </source>
</evidence>
<dbReference type="EMBL" id="CAUOFW020003947">
    <property type="protein sequence ID" value="CAK9162888.1"/>
    <property type="molecule type" value="Genomic_DNA"/>
</dbReference>
<feature type="compositionally biased region" description="Polar residues" evidence="20">
    <location>
        <begin position="889"/>
        <end position="906"/>
    </location>
</feature>
<dbReference type="FunFam" id="3.30.200.20:FF:000309">
    <property type="entry name" value="Leucine-rich repeat receptor protein kinase MSP1"/>
    <property type="match status" value="1"/>
</dbReference>
<dbReference type="Pfam" id="PF23598">
    <property type="entry name" value="LRR_14"/>
    <property type="match status" value="1"/>
</dbReference>
<dbReference type="EC" id="2.7.11.1" evidence="2"/>
<feature type="domain" description="Protein kinase" evidence="22">
    <location>
        <begin position="595"/>
        <end position="863"/>
    </location>
</feature>
<evidence type="ECO:0000259" key="22">
    <source>
        <dbReference type="PROSITE" id="PS50011"/>
    </source>
</evidence>
<dbReference type="Pfam" id="PF00069">
    <property type="entry name" value="Pkinase"/>
    <property type="match status" value="1"/>
</dbReference>
<keyword evidence="6" id="KW-0808">Transferase</keyword>
<evidence type="ECO:0000256" key="12">
    <source>
        <dbReference type="ARBA" id="ARBA00022840"/>
    </source>
</evidence>
<evidence type="ECO:0000256" key="9">
    <source>
        <dbReference type="ARBA" id="ARBA00022737"/>
    </source>
</evidence>
<feature type="region of interest" description="Disordered" evidence="20">
    <location>
        <begin position="887"/>
        <end position="906"/>
    </location>
</feature>
<keyword evidence="3" id="KW-0723">Serine/threonine-protein kinase</keyword>
<evidence type="ECO:0000256" key="19">
    <source>
        <dbReference type="PROSITE-ProRule" id="PRU10141"/>
    </source>
</evidence>
<dbReference type="InterPro" id="IPR032675">
    <property type="entry name" value="LRR_dom_sf"/>
</dbReference>
<keyword evidence="12 19" id="KW-0067">ATP-binding</keyword>
<dbReference type="GO" id="GO:0006952">
    <property type="term" value="P:defense response"/>
    <property type="evidence" value="ECO:0007669"/>
    <property type="project" value="UniProtKB-ARBA"/>
</dbReference>
<evidence type="ECO:0000256" key="8">
    <source>
        <dbReference type="ARBA" id="ARBA00022729"/>
    </source>
</evidence>
<comment type="catalytic activity">
    <reaction evidence="17">
        <text>L-threonyl-[protein] + ATP = O-phospho-L-threonyl-[protein] + ADP + H(+)</text>
        <dbReference type="Rhea" id="RHEA:46608"/>
        <dbReference type="Rhea" id="RHEA-COMP:11060"/>
        <dbReference type="Rhea" id="RHEA-COMP:11605"/>
        <dbReference type="ChEBI" id="CHEBI:15378"/>
        <dbReference type="ChEBI" id="CHEBI:30013"/>
        <dbReference type="ChEBI" id="CHEBI:30616"/>
        <dbReference type="ChEBI" id="CHEBI:61977"/>
        <dbReference type="ChEBI" id="CHEBI:456216"/>
        <dbReference type="EC" id="2.7.11.1"/>
    </reaction>
</comment>
<evidence type="ECO:0000256" key="4">
    <source>
        <dbReference type="ARBA" id="ARBA00022553"/>
    </source>
</evidence>
<comment type="catalytic activity">
    <reaction evidence="18">
        <text>L-seryl-[protein] + ATP = O-phospho-L-seryl-[protein] + ADP + H(+)</text>
        <dbReference type="Rhea" id="RHEA:17989"/>
        <dbReference type="Rhea" id="RHEA-COMP:9863"/>
        <dbReference type="Rhea" id="RHEA-COMP:11604"/>
        <dbReference type="ChEBI" id="CHEBI:15378"/>
        <dbReference type="ChEBI" id="CHEBI:29999"/>
        <dbReference type="ChEBI" id="CHEBI:30616"/>
        <dbReference type="ChEBI" id="CHEBI:83421"/>
        <dbReference type="ChEBI" id="CHEBI:456216"/>
        <dbReference type="EC" id="2.7.11.1"/>
    </reaction>
</comment>
<comment type="subcellular location">
    <subcellularLocation>
        <location evidence="1">Membrane</location>
        <topology evidence="1">Single-pass type I membrane protein</topology>
    </subcellularLocation>
</comment>
<dbReference type="SMART" id="SM00365">
    <property type="entry name" value="LRR_SD22"/>
    <property type="match status" value="8"/>
</dbReference>
<dbReference type="Gene3D" id="3.30.200.20">
    <property type="entry name" value="Phosphorylase Kinase, domain 1"/>
    <property type="match status" value="1"/>
</dbReference>
<keyword evidence="24" id="KW-1185">Reference proteome</keyword>
<dbReference type="PROSITE" id="PS00107">
    <property type="entry name" value="PROTEIN_KINASE_ATP"/>
    <property type="match status" value="1"/>
</dbReference>
<dbReference type="AlphaFoldDB" id="A0ABC8T0B6"/>
<evidence type="ECO:0000256" key="7">
    <source>
        <dbReference type="ARBA" id="ARBA00022692"/>
    </source>
</evidence>
<dbReference type="InterPro" id="IPR000719">
    <property type="entry name" value="Prot_kinase_dom"/>
</dbReference>
<feature type="binding site" evidence="19">
    <location>
        <position position="623"/>
    </location>
    <ligand>
        <name>ATP</name>
        <dbReference type="ChEBI" id="CHEBI:30616"/>
    </ligand>
</feature>
<evidence type="ECO:0000256" key="16">
    <source>
        <dbReference type="ARBA" id="ARBA00023180"/>
    </source>
</evidence>
<keyword evidence="7 21" id="KW-0812">Transmembrane</keyword>
<dbReference type="PROSITE" id="PS00109">
    <property type="entry name" value="PROTEIN_KINASE_TYR"/>
    <property type="match status" value="1"/>
</dbReference>
<evidence type="ECO:0000256" key="15">
    <source>
        <dbReference type="ARBA" id="ARBA00023170"/>
    </source>
</evidence>
<evidence type="ECO:0000256" key="20">
    <source>
        <dbReference type="SAM" id="MobiDB-lite"/>
    </source>
</evidence>
<evidence type="ECO:0000256" key="13">
    <source>
        <dbReference type="ARBA" id="ARBA00022989"/>
    </source>
</evidence>
<dbReference type="InterPro" id="IPR017441">
    <property type="entry name" value="Protein_kinase_ATP_BS"/>
</dbReference>
<keyword evidence="9" id="KW-0677">Repeat</keyword>
<accession>A0ABC8T0B6</accession>
<evidence type="ECO:0000256" key="18">
    <source>
        <dbReference type="ARBA" id="ARBA00048679"/>
    </source>
</evidence>
<dbReference type="SMART" id="SM00369">
    <property type="entry name" value="LRR_TYP"/>
    <property type="match status" value="8"/>
</dbReference>
<dbReference type="InterPro" id="IPR008266">
    <property type="entry name" value="Tyr_kinase_AS"/>
</dbReference>
<dbReference type="GO" id="GO:0004674">
    <property type="term" value="F:protein serine/threonine kinase activity"/>
    <property type="evidence" value="ECO:0007669"/>
    <property type="project" value="UniProtKB-KW"/>
</dbReference>
<protein>
    <recommendedName>
        <fullName evidence="2">non-specific serine/threonine protein kinase</fullName>
        <ecNumber evidence="2">2.7.11.1</ecNumber>
    </recommendedName>
</protein>
<sequence>MKSLITNPAVVLVEWVVVVAAVNMIMTTSTLSSLPSREAEALLNSGWWQRNTTTTNHCEWVGISCNKAGSVIQIHATDYILTAGAALEKLNLSSFPNLEVLDLSNCRLHGSLGSQIGTLTNLVSLNLSDNLITGLIPSSIGLLTNLTHLNLARNRLARFIPLDLGNLSNLVNLDLSYNNLIGSIPSSIGLLTHLTHLVLERNRLAGFIPVTLGSLSNLVLLNLRSNHLTGPIPLSIGNLTKLNYLYLDSNQINGSIPSEIGNLVHLFGWEMANNDVIGPIPFSIANLTKLNYLNFASNHINGFLLPEIGNLMQLLHLEMSWNNLIGSIPSSIGNLTKLDSLCLDSNYINDSIPPSIAKLKNLKYLNLSVNLINNVIPTEIRELTNLIYLNLCHNRLFGPIPSSIGHLANLERFELFANQINGSIPPELGNLSTLDYLDLSQNFLSGPIPKELNRCHSLRYLGMSNNNLSGNIPAELVFLMSRLEHLSLSHNNLSGTVPNCPCGSCPLDLSDTYLECTLTHPPHNKAKGNSHLLAIFLAMSIFLAFLVSGFIYFCRSKITKTPCEARAMKNGNMCSIWNYDGCIAYEDIIRATNDFDIANCIGTGGYGSVYKAQLPNGQVFALKKLHSLEAEEPAFDKSFRNEVQMLTNLRHKNIVKLYGFCLHSHCMFLVYEYMEKGSLFCALSYDDEAVDLNWTTRVNIVKGTAHALSYMHHDCASPIVHRDISSNNILLNSNLEAFVADFGTAKLLCPDSSNRTLTVGTYGYVAPELAYTMVVTEKCDVYSFGVVALETIMGRHPGELLSSLSSSSAQNIMLNEVLDPRLSPPTDPLVARDVVLVSTLAFACLRSEPESRPTMQRVSQEFLACRSPPAKPFHSISLWQLRNPEGNFPPNQIQQSKKGTGITTLE</sequence>
<dbReference type="Proteomes" id="UP001642360">
    <property type="component" value="Unassembled WGS sequence"/>
</dbReference>
<dbReference type="Gene3D" id="3.80.10.10">
    <property type="entry name" value="Ribonuclease Inhibitor"/>
    <property type="match status" value="4"/>
</dbReference>
<evidence type="ECO:0000256" key="10">
    <source>
        <dbReference type="ARBA" id="ARBA00022741"/>
    </source>
</evidence>
<evidence type="ECO:0000256" key="21">
    <source>
        <dbReference type="SAM" id="Phobius"/>
    </source>
</evidence>
<evidence type="ECO:0000256" key="17">
    <source>
        <dbReference type="ARBA" id="ARBA00047899"/>
    </source>
</evidence>
<dbReference type="PANTHER" id="PTHR48005">
    <property type="entry name" value="LEUCINE RICH REPEAT KINASE 2"/>
    <property type="match status" value="1"/>
</dbReference>
<reference evidence="23 24" key="1">
    <citation type="submission" date="2024-02" db="EMBL/GenBank/DDBJ databases">
        <authorList>
            <person name="Vignale AGUSTIN F."/>
            <person name="Sosa J E."/>
            <person name="Modenutti C."/>
        </authorList>
    </citation>
    <scope>NUCLEOTIDE SEQUENCE [LARGE SCALE GENOMIC DNA]</scope>
</reference>
<dbReference type="Gene3D" id="1.10.510.10">
    <property type="entry name" value="Transferase(Phosphotransferase) domain 1"/>
    <property type="match status" value="1"/>
</dbReference>